<sequence>MKRIYLPFMLSLIFALSASAQTREYRISGKGTKSSVLTLKDFTGNLSVEGYTGTEIIITSSLPAVNNERARGLQAIYASGTDNTGIGLYMVKSDNKIELQCLLPVIKKGDYAIMVPKNYNVKVNKDCARYGTITLSKLSGEVEVKNCSDINLKNISGPVVLSTISGDVNLQLDNMPKGKVFSINSVSGEIDIMMPSSAGVDIQMSNLSGQIYSDFDLQDQKRSLRQVGGNNIKAAVNGGGASLKVANISGSIYLRKKK</sequence>
<reference evidence="3" key="1">
    <citation type="submission" date="2022-10" db="EMBL/GenBank/DDBJ databases">
        <authorList>
            <person name="Kim H.S."/>
            <person name="Kim J.-S."/>
            <person name="Suh M.K."/>
            <person name="Eom M.K."/>
            <person name="Lee J.-S."/>
        </authorList>
    </citation>
    <scope>NUCLEOTIDE SEQUENCE</scope>
    <source>
        <strain evidence="3">LIP-5</strain>
    </source>
</reference>
<evidence type="ECO:0000313" key="3">
    <source>
        <dbReference type="EMBL" id="MCU7695261.1"/>
    </source>
</evidence>
<evidence type="ECO:0000259" key="2">
    <source>
        <dbReference type="Pfam" id="PF13349"/>
    </source>
</evidence>
<feature type="signal peptide" evidence="1">
    <location>
        <begin position="1"/>
        <end position="20"/>
    </location>
</feature>
<proteinExistence type="predicted"/>
<dbReference type="Proteomes" id="UP001209317">
    <property type="component" value="Unassembled WGS sequence"/>
</dbReference>
<keyword evidence="4" id="KW-1185">Reference proteome</keyword>
<keyword evidence="1" id="KW-0732">Signal</keyword>
<comment type="caution">
    <text evidence="3">The sequence shown here is derived from an EMBL/GenBank/DDBJ whole genome shotgun (WGS) entry which is preliminary data.</text>
</comment>
<evidence type="ECO:0000256" key="1">
    <source>
        <dbReference type="SAM" id="SignalP"/>
    </source>
</evidence>
<dbReference type="RefSeq" id="WP_263038749.1">
    <property type="nucleotide sequence ID" value="NZ_JAOTPL010000021.1"/>
</dbReference>
<protein>
    <recommendedName>
        <fullName evidence="2">DUF4097 domain-containing protein</fullName>
    </recommendedName>
</protein>
<dbReference type="InterPro" id="IPR025164">
    <property type="entry name" value="Toastrack_DUF4097"/>
</dbReference>
<gene>
    <name evidence="3" type="ORF">OD355_12095</name>
</gene>
<name>A0AAE3LNP1_9BACT</name>
<evidence type="ECO:0000313" key="4">
    <source>
        <dbReference type="Proteomes" id="UP001209317"/>
    </source>
</evidence>
<feature type="domain" description="DUF4097" evidence="2">
    <location>
        <begin position="141"/>
        <end position="231"/>
    </location>
</feature>
<feature type="chain" id="PRO_5041985564" description="DUF4097 domain-containing protein" evidence="1">
    <location>
        <begin position="21"/>
        <end position="258"/>
    </location>
</feature>
<dbReference type="AlphaFoldDB" id="A0AAE3LNP1"/>
<accession>A0AAE3LNP1</accession>
<dbReference type="Pfam" id="PF13349">
    <property type="entry name" value="DUF4097"/>
    <property type="match status" value="1"/>
</dbReference>
<dbReference type="EMBL" id="JAOTPL010000021">
    <property type="protein sequence ID" value="MCU7695261.1"/>
    <property type="molecule type" value="Genomic_DNA"/>
</dbReference>
<organism evidence="3 4">
    <name type="scientific">Haoranjiania flava</name>
    <dbReference type="NCBI Taxonomy" id="1856322"/>
    <lineage>
        <taxon>Bacteria</taxon>
        <taxon>Pseudomonadati</taxon>
        <taxon>Bacteroidota</taxon>
        <taxon>Chitinophagia</taxon>
        <taxon>Chitinophagales</taxon>
        <taxon>Chitinophagaceae</taxon>
        <taxon>Haoranjiania</taxon>
    </lineage>
</organism>